<dbReference type="EMBL" id="VOXD01000043">
    <property type="protein sequence ID" value="TXF85982.1"/>
    <property type="molecule type" value="Genomic_DNA"/>
</dbReference>
<dbReference type="GO" id="GO:0043565">
    <property type="term" value="F:sequence-specific DNA binding"/>
    <property type="evidence" value="ECO:0007669"/>
    <property type="project" value="TreeGrafter"/>
</dbReference>
<dbReference type="Pfam" id="PF01797">
    <property type="entry name" value="Y1_Tnp"/>
    <property type="match status" value="1"/>
</dbReference>
<dbReference type="GO" id="GO:0006313">
    <property type="term" value="P:DNA transposition"/>
    <property type="evidence" value="ECO:0007669"/>
    <property type="project" value="InterPro"/>
</dbReference>
<accession>A0A5C7F5P9</accession>
<proteinExistence type="predicted"/>
<sequence length="234" mass="26810">MVDAQRLDQRYYLESMKKSPAKLPHQPLDHRPVHVTYRLAGSLPKAALKTISARHEACKAELEIKAKTHPGILQSGVYASELFSLNARYELDIDEALHTIASGPFYLQDSDLAHEIIDSWLFLQKESAVYVYAVCVMGNHVHALIRAPDGLDTVDIGALMNRHKAHTARVCNKLIGKTGTQFWEHFYFDRTVHRGKFERVMWYVLNNPVKSRLVEDWQDWAGTYLNPDFEALFC</sequence>
<dbReference type="GO" id="GO:0004803">
    <property type="term" value="F:transposase activity"/>
    <property type="evidence" value="ECO:0007669"/>
    <property type="project" value="InterPro"/>
</dbReference>
<dbReference type="PANTHER" id="PTHR36966">
    <property type="entry name" value="REP-ASSOCIATED TYROSINE TRANSPOSASE"/>
    <property type="match status" value="1"/>
</dbReference>
<evidence type="ECO:0000313" key="2">
    <source>
        <dbReference type="EMBL" id="TXF85982.1"/>
    </source>
</evidence>
<dbReference type="Gene3D" id="3.30.70.1290">
    <property type="entry name" value="Transposase IS200-like"/>
    <property type="match status" value="1"/>
</dbReference>
<evidence type="ECO:0000313" key="3">
    <source>
        <dbReference type="Proteomes" id="UP000321907"/>
    </source>
</evidence>
<comment type="caution">
    <text evidence="2">The sequence shown here is derived from an EMBL/GenBank/DDBJ whole genome shotgun (WGS) entry which is preliminary data.</text>
</comment>
<dbReference type="InterPro" id="IPR036515">
    <property type="entry name" value="Transposase_17_sf"/>
</dbReference>
<feature type="domain" description="Transposase IS200-like" evidence="1">
    <location>
        <begin position="101"/>
        <end position="207"/>
    </location>
</feature>
<dbReference type="Proteomes" id="UP000321907">
    <property type="component" value="Unassembled WGS sequence"/>
</dbReference>
<dbReference type="PANTHER" id="PTHR36966:SF1">
    <property type="entry name" value="REP-ASSOCIATED TYROSINE TRANSPOSASE"/>
    <property type="match status" value="1"/>
</dbReference>
<dbReference type="InterPro" id="IPR052715">
    <property type="entry name" value="RAYT_transposase"/>
</dbReference>
<dbReference type="InterPro" id="IPR002686">
    <property type="entry name" value="Transposase_17"/>
</dbReference>
<dbReference type="OrthoDB" id="9794403at2"/>
<dbReference type="AlphaFoldDB" id="A0A5C7F5P9"/>
<gene>
    <name evidence="2" type="ORF">FUA23_20185</name>
</gene>
<name>A0A5C7F5P9_9BACT</name>
<reference evidence="2 3" key="1">
    <citation type="submission" date="2019-08" db="EMBL/GenBank/DDBJ databases">
        <title>Lewinella sp. strain SSH13 Genome sequencing and assembly.</title>
        <authorList>
            <person name="Kim I."/>
        </authorList>
    </citation>
    <scope>NUCLEOTIDE SEQUENCE [LARGE SCALE GENOMIC DNA]</scope>
    <source>
        <strain evidence="2 3">SSH13</strain>
    </source>
</reference>
<protein>
    <recommendedName>
        <fullName evidence="1">Transposase IS200-like domain-containing protein</fullName>
    </recommendedName>
</protein>
<dbReference type="SUPFAM" id="SSF143422">
    <property type="entry name" value="Transposase IS200-like"/>
    <property type="match status" value="1"/>
</dbReference>
<keyword evidence="3" id="KW-1185">Reference proteome</keyword>
<dbReference type="SMART" id="SM01321">
    <property type="entry name" value="Y1_Tnp"/>
    <property type="match status" value="1"/>
</dbReference>
<evidence type="ECO:0000259" key="1">
    <source>
        <dbReference type="SMART" id="SM01321"/>
    </source>
</evidence>
<organism evidence="2 3">
    <name type="scientific">Neolewinella aurantiaca</name>
    <dbReference type="NCBI Taxonomy" id="2602767"/>
    <lineage>
        <taxon>Bacteria</taxon>
        <taxon>Pseudomonadati</taxon>
        <taxon>Bacteroidota</taxon>
        <taxon>Saprospiria</taxon>
        <taxon>Saprospirales</taxon>
        <taxon>Lewinellaceae</taxon>
        <taxon>Neolewinella</taxon>
    </lineage>
</organism>